<comment type="catalytic activity">
    <reaction evidence="4">
        <text>[protein]-peptidylproline (omega=180) = [protein]-peptidylproline (omega=0)</text>
        <dbReference type="Rhea" id="RHEA:16237"/>
        <dbReference type="Rhea" id="RHEA-COMP:10747"/>
        <dbReference type="Rhea" id="RHEA-COMP:10748"/>
        <dbReference type="ChEBI" id="CHEBI:83833"/>
        <dbReference type="ChEBI" id="CHEBI:83834"/>
        <dbReference type="EC" id="5.2.1.8"/>
    </reaction>
</comment>
<keyword evidence="2 4" id="KW-0697">Rotamase</keyword>
<proteinExistence type="inferred from homology"/>
<dbReference type="Proteomes" id="UP000838672">
    <property type="component" value="Unassembled WGS sequence"/>
</dbReference>
<name>A0ABM8ZRM5_9VIBR</name>
<dbReference type="Pfam" id="PF00160">
    <property type="entry name" value="Pro_isomerase"/>
    <property type="match status" value="1"/>
</dbReference>
<dbReference type="EMBL" id="CAKLDI010000001">
    <property type="protein sequence ID" value="CAH0532949.1"/>
    <property type="molecule type" value="Genomic_DNA"/>
</dbReference>
<comment type="caution">
    <text evidence="6">The sequence shown here is derived from an EMBL/GenBank/DDBJ whole genome shotgun (WGS) entry which is preliminary data.</text>
</comment>
<evidence type="ECO:0000313" key="7">
    <source>
        <dbReference type="Proteomes" id="UP000838672"/>
    </source>
</evidence>
<evidence type="ECO:0000256" key="1">
    <source>
        <dbReference type="ARBA" id="ARBA00007365"/>
    </source>
</evidence>
<dbReference type="PRINTS" id="PR00153">
    <property type="entry name" value="CSAPPISMRASE"/>
</dbReference>
<dbReference type="RefSeq" id="WP_237465100.1">
    <property type="nucleotide sequence ID" value="NZ_CAKLDI010000001.1"/>
</dbReference>
<keyword evidence="3 4" id="KW-0413">Isomerase</keyword>
<reference evidence="6" key="1">
    <citation type="submission" date="2021-11" db="EMBL/GenBank/DDBJ databases">
        <authorList>
            <person name="Rodrigo-Torres L."/>
            <person name="Arahal R. D."/>
            <person name="Lucena T."/>
        </authorList>
    </citation>
    <scope>NUCLEOTIDE SEQUENCE</scope>
    <source>
        <strain evidence="6">CECT 7929</strain>
    </source>
</reference>
<dbReference type="GO" id="GO:0003755">
    <property type="term" value="F:peptidyl-prolyl cis-trans isomerase activity"/>
    <property type="evidence" value="ECO:0007669"/>
    <property type="project" value="UniProtKB-EC"/>
</dbReference>
<dbReference type="InterPro" id="IPR029000">
    <property type="entry name" value="Cyclophilin-like_dom_sf"/>
</dbReference>
<evidence type="ECO:0000259" key="5">
    <source>
        <dbReference type="PROSITE" id="PS50072"/>
    </source>
</evidence>
<dbReference type="PROSITE" id="PS50072">
    <property type="entry name" value="CSA_PPIASE_2"/>
    <property type="match status" value="1"/>
</dbReference>
<dbReference type="Gene3D" id="2.40.100.10">
    <property type="entry name" value="Cyclophilin-like"/>
    <property type="match status" value="1"/>
</dbReference>
<dbReference type="EC" id="5.2.1.8" evidence="4"/>
<feature type="signal peptide" evidence="4">
    <location>
        <begin position="1"/>
        <end position="20"/>
    </location>
</feature>
<comment type="similarity">
    <text evidence="1 4">Belongs to the cyclophilin-type PPIase family.</text>
</comment>
<dbReference type="InterPro" id="IPR044665">
    <property type="entry name" value="E_coli_cyclophilin_A-like"/>
</dbReference>
<gene>
    <name evidence="6" type="primary">ppiA</name>
    <name evidence="6" type="ORF">VST7929_00798</name>
</gene>
<dbReference type="SUPFAM" id="SSF50891">
    <property type="entry name" value="Cyclophilin-like"/>
    <property type="match status" value="1"/>
</dbReference>
<organism evidence="6 7">
    <name type="scientific">Vibrio stylophorae</name>
    <dbReference type="NCBI Taxonomy" id="659351"/>
    <lineage>
        <taxon>Bacteria</taxon>
        <taxon>Pseudomonadati</taxon>
        <taxon>Pseudomonadota</taxon>
        <taxon>Gammaproteobacteria</taxon>
        <taxon>Vibrionales</taxon>
        <taxon>Vibrionaceae</taxon>
        <taxon>Vibrio</taxon>
    </lineage>
</organism>
<sequence>MRILTFLMLAFASINFSAQAANPQVAVKTNYGDFTLELYPEQAPKTVGNFLSYVEDGSYVGTQFHRLIPNFVIQGGGFDVNMQARAHQIPVPNESQNGLSNERGTIAMARTADPDSATRQFYINLANNSNLDPQGYRPGYTVFGKVITGFSNIEKMAKVPTTNLGRMQNVPMQPIIITDIQLIQP</sequence>
<evidence type="ECO:0000313" key="6">
    <source>
        <dbReference type="EMBL" id="CAH0532949.1"/>
    </source>
</evidence>
<keyword evidence="4" id="KW-0732">Signal</keyword>
<dbReference type="InterPro" id="IPR020892">
    <property type="entry name" value="Cyclophilin-type_PPIase_CS"/>
</dbReference>
<feature type="domain" description="PPIase cyclophilin-type" evidence="5">
    <location>
        <begin position="29"/>
        <end position="182"/>
    </location>
</feature>
<evidence type="ECO:0000256" key="4">
    <source>
        <dbReference type="RuleBase" id="RU363019"/>
    </source>
</evidence>
<evidence type="ECO:0000256" key="2">
    <source>
        <dbReference type="ARBA" id="ARBA00023110"/>
    </source>
</evidence>
<accession>A0ABM8ZRM5</accession>
<protein>
    <recommendedName>
        <fullName evidence="4">Peptidyl-prolyl cis-trans isomerase</fullName>
        <shortName evidence="4">PPIase</shortName>
        <ecNumber evidence="4">5.2.1.8</ecNumber>
    </recommendedName>
</protein>
<comment type="function">
    <text evidence="4">PPIases accelerate the folding of proteins. It catalyzes the cis-trans isomerization of proline imidic peptide bonds in oligopeptides.</text>
</comment>
<dbReference type="PROSITE" id="PS00170">
    <property type="entry name" value="CSA_PPIASE_1"/>
    <property type="match status" value="1"/>
</dbReference>
<evidence type="ECO:0000256" key="3">
    <source>
        <dbReference type="ARBA" id="ARBA00023235"/>
    </source>
</evidence>
<feature type="chain" id="PRO_5044972108" description="Peptidyl-prolyl cis-trans isomerase" evidence="4">
    <location>
        <begin position="21"/>
        <end position="185"/>
    </location>
</feature>
<keyword evidence="7" id="KW-1185">Reference proteome</keyword>
<dbReference type="PANTHER" id="PTHR43246">
    <property type="entry name" value="PEPTIDYL-PROLYL CIS-TRANS ISOMERASE CYP38, CHLOROPLASTIC"/>
    <property type="match status" value="1"/>
</dbReference>
<dbReference type="InterPro" id="IPR002130">
    <property type="entry name" value="Cyclophilin-type_PPIase_dom"/>
</dbReference>